<dbReference type="InterPro" id="IPR008969">
    <property type="entry name" value="CarboxyPept-like_regulatory"/>
</dbReference>
<dbReference type="EMBL" id="DWUP01000131">
    <property type="protein sequence ID" value="HJD53255.1"/>
    <property type="molecule type" value="Genomic_DNA"/>
</dbReference>
<dbReference type="InterPro" id="IPR012910">
    <property type="entry name" value="Plug_dom"/>
</dbReference>
<comment type="caution">
    <text evidence="8">The sequence shown here is derived from an EMBL/GenBank/DDBJ whole genome shotgun (WGS) entry which is preliminary data.</text>
</comment>
<evidence type="ECO:0000256" key="5">
    <source>
        <dbReference type="SAM" id="SignalP"/>
    </source>
</evidence>
<reference evidence="8" key="2">
    <citation type="submission" date="2021-04" db="EMBL/GenBank/DDBJ databases">
        <authorList>
            <person name="Gilroy R."/>
        </authorList>
    </citation>
    <scope>NUCLEOTIDE SEQUENCE</scope>
    <source>
        <strain evidence="8">MalCec1-1739</strain>
    </source>
</reference>
<evidence type="ECO:0000256" key="2">
    <source>
        <dbReference type="ARBA" id="ARBA00023136"/>
    </source>
</evidence>
<comment type="subcellular location">
    <subcellularLocation>
        <location evidence="1 4">Cell outer membrane</location>
    </subcellularLocation>
</comment>
<dbReference type="GO" id="GO:0009279">
    <property type="term" value="C:cell outer membrane"/>
    <property type="evidence" value="ECO:0007669"/>
    <property type="project" value="UniProtKB-SubCell"/>
</dbReference>
<gene>
    <name evidence="8" type="ORF">IAA93_05980</name>
</gene>
<sequence length="890" mass="99191">MIKKLTSTISLLLIVMFATAADIKGVVKDSETKEPLIGASVQIDGTTVGTITDLDGSFVLNGVKGETTIVVSYVSYITKKLKVNASKDTAPIEILLEPDNRQLGEVTVTARKNNETATALLKERQKSSIPIENIGARDLSIKGISDVQEGVKKLTGISVASAGQIIVRGLGDRYSITTLNGMSVASPNPDHKLIPLDLFPTSTVKNITVSKVYDVASFADYSGAHIDIATKDQSSDNFFEASVSVKGYTNTIGGDFYEMDRASTLFRNPSIDNNAYNLPLSDFRQYSRNNRIFNTGFNVERRTAIPAFSGNVSFGRNFRIGSNDLNILASMSVSNGLSSMDNAIYKTLEATGTVVNDFNYDAYINEVKLSGLASVGYSFRESDHIGYNFFYARNASNEYMTRSGHDRDDHQLLGIHDVTHIYTLQNHQLSGFHEFGDAWSLTWKGSYGKTTSEEPDRRQVMYERTSNGLELFKLNRQETMRYFGDLNESEYLADVSSEYKFGESNKVVFGAAYKDKKRSYSATRFYYNLSGINPVIDDFYRPDDFINAGALAAGDISVNRVQQLKDNYEAANRIAAGFISAELYPVNDLMINIGVRYEYSDQYVDYYDDASIARRSTLKNHDFFPALNARYQFRDNNSIRLSFSRTITRPSFIEMTPFLYQESYGGAQIRGNEHLKNGYNWNVDLRYEYITQSGDMFSATVYYKQLEDPIERTQFLQGGATTHSFNNADNGVAAGVEVEIRKNIVKDLILGANVSYMYTNVVLPEGGAYTNTTRALQGASPYLANADLTYAPKFKNGDDMSLALLYNLQGPRIQSVGVSGLGDVTQQALHTLNFVARYRFNEHCSISAKVNDILNRDVIFEQDVPLTGGKEVVERFKTGTNFEIGFTYKL</sequence>
<evidence type="ECO:0000256" key="1">
    <source>
        <dbReference type="ARBA" id="ARBA00004442"/>
    </source>
</evidence>
<dbReference type="Pfam" id="PF07715">
    <property type="entry name" value="Plug"/>
    <property type="match status" value="1"/>
</dbReference>
<organism evidence="8 9">
    <name type="scientific">Candidatus Avibacteroides avistercoris</name>
    <dbReference type="NCBI Taxonomy" id="2840690"/>
    <lineage>
        <taxon>Bacteria</taxon>
        <taxon>Pseudomonadati</taxon>
        <taxon>Bacteroidota</taxon>
        <taxon>Bacteroidia</taxon>
        <taxon>Bacteroidales</taxon>
        <taxon>Bacteroidaceae</taxon>
        <taxon>Bacteroidaceae incertae sedis</taxon>
        <taxon>Candidatus Avibacteroides</taxon>
    </lineage>
</organism>
<feature type="domain" description="TonB-dependent receptor plug" evidence="7">
    <location>
        <begin position="125"/>
        <end position="211"/>
    </location>
</feature>
<dbReference type="InterPro" id="IPR037066">
    <property type="entry name" value="Plug_dom_sf"/>
</dbReference>
<dbReference type="PANTHER" id="PTHR40980:SF5">
    <property type="entry name" value="TONB-DEPENDENT RECEPTOR"/>
    <property type="match status" value="1"/>
</dbReference>
<dbReference type="Gene3D" id="2.40.170.20">
    <property type="entry name" value="TonB-dependent receptor, beta-barrel domain"/>
    <property type="match status" value="1"/>
</dbReference>
<protein>
    <submittedName>
        <fullName evidence="8">TonB-dependent receptor</fullName>
    </submittedName>
</protein>
<accession>A0A9D2ZUB1</accession>
<dbReference type="InterPro" id="IPR036942">
    <property type="entry name" value="Beta-barrel_TonB_sf"/>
</dbReference>
<name>A0A9D2ZUB1_9BACT</name>
<keyword evidence="8" id="KW-0675">Receptor</keyword>
<dbReference type="Gene3D" id="2.60.40.1120">
    <property type="entry name" value="Carboxypeptidase-like, regulatory domain"/>
    <property type="match status" value="1"/>
</dbReference>
<evidence type="ECO:0000313" key="8">
    <source>
        <dbReference type="EMBL" id="HJD53255.1"/>
    </source>
</evidence>
<feature type="signal peptide" evidence="5">
    <location>
        <begin position="1"/>
        <end position="20"/>
    </location>
</feature>
<dbReference type="Gene3D" id="2.170.130.10">
    <property type="entry name" value="TonB-dependent receptor, plug domain"/>
    <property type="match status" value="1"/>
</dbReference>
<keyword evidence="2 4" id="KW-0472">Membrane</keyword>
<evidence type="ECO:0000256" key="3">
    <source>
        <dbReference type="ARBA" id="ARBA00023237"/>
    </source>
</evidence>
<feature type="chain" id="PRO_5038934401" evidence="5">
    <location>
        <begin position="21"/>
        <end position="890"/>
    </location>
</feature>
<evidence type="ECO:0000259" key="6">
    <source>
        <dbReference type="Pfam" id="PF00593"/>
    </source>
</evidence>
<evidence type="ECO:0000313" key="9">
    <source>
        <dbReference type="Proteomes" id="UP000787625"/>
    </source>
</evidence>
<dbReference type="Proteomes" id="UP000787625">
    <property type="component" value="Unassembled WGS sequence"/>
</dbReference>
<keyword evidence="4" id="KW-0798">TonB box</keyword>
<evidence type="ECO:0000256" key="4">
    <source>
        <dbReference type="RuleBase" id="RU003357"/>
    </source>
</evidence>
<evidence type="ECO:0000259" key="7">
    <source>
        <dbReference type="Pfam" id="PF07715"/>
    </source>
</evidence>
<reference evidence="8" key="1">
    <citation type="journal article" date="2021" name="PeerJ">
        <title>Extensive microbial diversity within the chicken gut microbiome revealed by metagenomics and culture.</title>
        <authorList>
            <person name="Gilroy R."/>
            <person name="Ravi A."/>
            <person name="Getino M."/>
            <person name="Pursley I."/>
            <person name="Horton D.L."/>
            <person name="Alikhan N.F."/>
            <person name="Baker D."/>
            <person name="Gharbi K."/>
            <person name="Hall N."/>
            <person name="Watson M."/>
            <person name="Adriaenssens E.M."/>
            <person name="Foster-Nyarko E."/>
            <person name="Jarju S."/>
            <person name="Secka A."/>
            <person name="Antonio M."/>
            <person name="Oren A."/>
            <person name="Chaudhuri R.R."/>
            <person name="La Ragione R."/>
            <person name="Hildebrand F."/>
            <person name="Pallen M.J."/>
        </authorList>
    </citation>
    <scope>NUCLEOTIDE SEQUENCE</scope>
    <source>
        <strain evidence="8">MalCec1-1739</strain>
    </source>
</reference>
<dbReference type="SUPFAM" id="SSF56935">
    <property type="entry name" value="Porins"/>
    <property type="match status" value="1"/>
</dbReference>
<dbReference type="AlphaFoldDB" id="A0A9D2ZUB1"/>
<proteinExistence type="inferred from homology"/>
<feature type="domain" description="TonB-dependent receptor-like beta-barrel" evidence="6">
    <location>
        <begin position="375"/>
        <end position="851"/>
    </location>
</feature>
<dbReference type="InterPro" id="IPR000531">
    <property type="entry name" value="Beta-barrel_TonB"/>
</dbReference>
<comment type="similarity">
    <text evidence="4">Belongs to the TonB-dependent receptor family.</text>
</comment>
<dbReference type="PANTHER" id="PTHR40980">
    <property type="entry name" value="PLUG DOMAIN-CONTAINING PROTEIN"/>
    <property type="match status" value="1"/>
</dbReference>
<keyword evidence="5" id="KW-0732">Signal</keyword>
<dbReference type="Pfam" id="PF13715">
    <property type="entry name" value="CarbopepD_reg_2"/>
    <property type="match status" value="1"/>
</dbReference>
<keyword evidence="3" id="KW-0998">Cell outer membrane</keyword>
<dbReference type="Pfam" id="PF00593">
    <property type="entry name" value="TonB_dep_Rec_b-barrel"/>
    <property type="match status" value="1"/>
</dbReference>
<dbReference type="SUPFAM" id="SSF49464">
    <property type="entry name" value="Carboxypeptidase regulatory domain-like"/>
    <property type="match status" value="1"/>
</dbReference>